<gene>
    <name evidence="15 19" type="primary">E1</name>
</gene>
<evidence type="ECO:0000256" key="5">
    <source>
        <dbReference type="ARBA" id="ARBA00022705"/>
    </source>
</evidence>
<evidence type="ECO:0000313" key="19">
    <source>
        <dbReference type="EMBL" id="CDI44927.1"/>
    </source>
</evidence>
<keyword evidence="3 15" id="KW-0597">Phosphoprotein</keyword>
<name>U6EMH4_9PAPI</name>
<reference evidence="19 20" key="1">
    <citation type="submission" date="2013-09" db="EMBL/GenBank/DDBJ databases">
        <authorList>
            <person name="Kocjan B.J."/>
        </authorList>
    </citation>
    <scope>NUCLEOTIDE SEQUENCE [LARGE SCALE GENOMIC DNA]</scope>
    <source>
        <strain evidence="19">APV10</strain>
    </source>
</reference>
<comment type="subcellular location">
    <subcellularLocation>
        <location evidence="1 15">Host nucleus</location>
    </subcellularLocation>
</comment>
<keyword evidence="15" id="KW-1017">Isopeptide bond</keyword>
<dbReference type="GO" id="GO:0016887">
    <property type="term" value="F:ATP hydrolysis activity"/>
    <property type="evidence" value="ECO:0007669"/>
    <property type="project" value="RHEA"/>
</dbReference>
<evidence type="ECO:0000256" key="15">
    <source>
        <dbReference type="HAMAP-Rule" id="MF_04000"/>
    </source>
</evidence>
<dbReference type="Proteomes" id="UP000147477">
    <property type="component" value="Segment"/>
</dbReference>
<comment type="catalytic activity">
    <reaction evidence="13 15 16">
        <text>ATP + H2O = ADP + phosphate + H(+)</text>
        <dbReference type="Rhea" id="RHEA:13065"/>
        <dbReference type="ChEBI" id="CHEBI:15377"/>
        <dbReference type="ChEBI" id="CHEBI:15378"/>
        <dbReference type="ChEBI" id="CHEBI:30616"/>
        <dbReference type="ChEBI" id="CHEBI:43474"/>
        <dbReference type="ChEBI" id="CHEBI:456216"/>
        <dbReference type="EC" id="5.6.2.4"/>
    </reaction>
</comment>
<dbReference type="GO" id="GO:0005524">
    <property type="term" value="F:ATP binding"/>
    <property type="evidence" value="ECO:0007669"/>
    <property type="project" value="UniProtKB-UniRule"/>
</dbReference>
<dbReference type="RefSeq" id="YP_008720073.1">
    <property type="nucleotide sequence ID" value="NC_022647.1"/>
</dbReference>
<dbReference type="Pfam" id="PF00524">
    <property type="entry name" value="PPV_E1_N"/>
    <property type="match status" value="1"/>
</dbReference>
<dbReference type="InterPro" id="IPR046832">
    <property type="entry name" value="PPV_E1_DBD"/>
</dbReference>
<dbReference type="GO" id="GO:0042025">
    <property type="term" value="C:host cell nucleus"/>
    <property type="evidence" value="ECO:0007669"/>
    <property type="project" value="UniProtKB-SubCell"/>
</dbReference>
<dbReference type="KEGG" id="vg:17427065"/>
<feature type="short sequence motif" description="Nuclear export signal" evidence="15">
    <location>
        <begin position="95"/>
        <end position="104"/>
    </location>
</feature>
<dbReference type="InterPro" id="IPR014015">
    <property type="entry name" value="Helicase_SF3_DNA-vir"/>
</dbReference>
<evidence type="ECO:0000259" key="18">
    <source>
        <dbReference type="PROSITE" id="PS51206"/>
    </source>
</evidence>
<dbReference type="OrthoDB" id="4795at10239"/>
<evidence type="ECO:0000256" key="14">
    <source>
        <dbReference type="ARBA" id="ARBA00093297"/>
    </source>
</evidence>
<evidence type="ECO:0000256" key="7">
    <source>
        <dbReference type="ARBA" id="ARBA00022801"/>
    </source>
</evidence>
<dbReference type="Pfam" id="PF00519">
    <property type="entry name" value="PPV_E1_C"/>
    <property type="match status" value="1"/>
</dbReference>
<comment type="caution">
    <text evidence="15">Lacks conserved residue(s) required for the propagation of feature annotation.</text>
</comment>
<dbReference type="GO" id="GO:0003677">
    <property type="term" value="F:DNA binding"/>
    <property type="evidence" value="ECO:0007669"/>
    <property type="project" value="UniProtKB-UniRule"/>
</dbReference>
<evidence type="ECO:0000313" key="20">
    <source>
        <dbReference type="Proteomes" id="UP000147477"/>
    </source>
</evidence>
<evidence type="ECO:0000256" key="8">
    <source>
        <dbReference type="ARBA" id="ARBA00022806"/>
    </source>
</evidence>
<comment type="PTM">
    <text evidence="15">Sumoylated.</text>
</comment>
<feature type="region of interest" description="Disordered" evidence="17">
    <location>
        <begin position="103"/>
        <end position="149"/>
    </location>
</feature>
<sequence>MADKGTDGDEGCSGWYIVNEAECVDDSLDDLEALFDESTQETNSFIDYDEVDQGNSLSLFHEQLFLSSEEQIACLKRKYAATPSKDRQSLEIASLSPRLESVSISPQSKSSRRKLFQDSGIGNETQDTAPRDRTQEVSTGPIPDPCLRPGTETADLLKSSNIYATCLSKFKTAYGCSFAELTRQFKSDKTCSPHWVVTVFGAPEQLVEASKVLLPQHCEYAQLSIGYAGNSKVLLFLFEFKASKNRETVRKLLAAMLGVQECLIIAEPPKERSVLSALFFYKKVMFQGSDTFQCGQLPEWVAKQTLVEHQAATAESFDLSRMIQWAYDNDYAEESAIAYNYALYAEADANAEAFLKSNCQAKYVKDCATMVRLYKRQEMRDMSMSQWVKKCCDATEEDEGDWKVIAAFLRYQEVNVVLFLAALRHLFLGTPKKHCLVIYGPPDTGKSYFCTTLVGFLKGKMISFMNSKSQFWLQPLVDSKIGFLDDATTACWQYMDVFMRNALDGNPISLDMKHRAPTQIKLPPLLITTNVNVQANDSYKFLHSRLQFFAFNKPMLFDDSGNPQYPLSKANWRSFFTRLGKQLGIQDDEDADPDRAFRCSARPDSQSH</sequence>
<feature type="short sequence motif" description="Nuclear localization signal" evidence="15">
    <location>
        <begin position="76"/>
        <end position="78"/>
    </location>
</feature>
<keyword evidence="4 15" id="KW-1048">Host nucleus</keyword>
<evidence type="ECO:0000256" key="11">
    <source>
        <dbReference type="ARBA" id="ARBA00023235"/>
    </source>
</evidence>
<dbReference type="SUPFAM" id="SSF55464">
    <property type="entry name" value="Origin of replication-binding domain, RBD-like"/>
    <property type="match status" value="1"/>
</dbReference>
<dbReference type="EC" id="5.6.2.4" evidence="15 16"/>
<dbReference type="Gene3D" id="3.40.50.300">
    <property type="entry name" value="P-loop containing nucleotide triphosphate hydrolases"/>
    <property type="match status" value="1"/>
</dbReference>
<dbReference type="GO" id="GO:0043138">
    <property type="term" value="F:3'-5' DNA helicase activity"/>
    <property type="evidence" value="ECO:0007669"/>
    <property type="project" value="UniProtKB-UniRule"/>
</dbReference>
<dbReference type="HAMAP" id="MF_04000">
    <property type="entry name" value="PPV_E1"/>
    <property type="match status" value="1"/>
</dbReference>
<proteinExistence type="inferred from homology"/>
<dbReference type="Gene3D" id="1.10.10.510">
    <property type="entry name" value="Zinc finger, large T-antigen D1 domain"/>
    <property type="match status" value="1"/>
</dbReference>
<dbReference type="EMBL" id="HG530538">
    <property type="protein sequence ID" value="CDI44927.1"/>
    <property type="molecule type" value="Genomic_DNA"/>
</dbReference>
<dbReference type="SUPFAM" id="SSF52540">
    <property type="entry name" value="P-loop containing nucleoside triphosphate hydrolases"/>
    <property type="match status" value="1"/>
</dbReference>
<keyword evidence="20" id="KW-1185">Reference proteome</keyword>
<dbReference type="InterPro" id="IPR016393">
    <property type="entry name" value="Rep_E1_papillomaV"/>
</dbReference>
<evidence type="ECO:0000256" key="13">
    <source>
        <dbReference type="ARBA" id="ARBA00048988"/>
    </source>
</evidence>
<evidence type="ECO:0000256" key="3">
    <source>
        <dbReference type="ARBA" id="ARBA00022553"/>
    </source>
</evidence>
<keyword evidence="15" id="KW-0832">Ubl conjugation</keyword>
<feature type="binding site" evidence="15">
    <location>
        <begin position="440"/>
        <end position="447"/>
    </location>
    <ligand>
        <name>ATP</name>
        <dbReference type="ChEBI" id="CHEBI:30616"/>
    </ligand>
</feature>
<evidence type="ECO:0000256" key="2">
    <source>
        <dbReference type="ARBA" id="ARBA00022518"/>
    </source>
</evidence>
<dbReference type="InterPro" id="IPR027417">
    <property type="entry name" value="P-loop_NTPase"/>
</dbReference>
<dbReference type="GeneID" id="17427065"/>
<evidence type="ECO:0000256" key="17">
    <source>
        <dbReference type="SAM" id="MobiDB-lite"/>
    </source>
</evidence>
<comment type="subunit">
    <text evidence="15">Can form hexamers. Interacts with E2 protein; this interaction increases E1 DNA binding specificity. Interacts with host DNA polymerase subunit POLA2. Interacts with host single stranded DNA-binding protein RPA1. Interacts with host TOP1; this interaction stimulates the enzymatic activity of TOP1.</text>
</comment>
<keyword evidence="8 15" id="KW-0347">Helicase</keyword>
<evidence type="ECO:0000256" key="10">
    <source>
        <dbReference type="ARBA" id="ARBA00023125"/>
    </source>
</evidence>
<comment type="similarity">
    <text evidence="15 16">Belongs to the papillomaviridae E1 protein family.</text>
</comment>
<feature type="region of interest" description="Disordered" evidence="17">
    <location>
        <begin position="587"/>
        <end position="608"/>
    </location>
</feature>
<comment type="catalytic activity">
    <reaction evidence="12 15">
        <text>Couples ATP hydrolysis with the unwinding of duplex DNA by translocating in the 3'-5' direction.</text>
        <dbReference type="EC" id="5.6.2.4"/>
    </reaction>
</comment>
<evidence type="ECO:0000256" key="9">
    <source>
        <dbReference type="ARBA" id="ARBA00022840"/>
    </source>
</evidence>
<dbReference type="InterPro" id="IPR046935">
    <property type="entry name" value="PPV_E1_DBD_sf"/>
</dbReference>
<evidence type="ECO:0000256" key="16">
    <source>
        <dbReference type="PIRNR" id="PIRNR003383"/>
    </source>
</evidence>
<evidence type="ECO:0000256" key="1">
    <source>
        <dbReference type="ARBA" id="ARBA00004147"/>
    </source>
</evidence>
<dbReference type="Gene3D" id="3.40.1310.10">
    <property type="match status" value="1"/>
</dbReference>
<protein>
    <recommendedName>
        <fullName evidence="15 16">Replication protein E1</fullName>
        <ecNumber evidence="15 16">5.6.2.4</ecNumber>
    </recommendedName>
    <alternativeName>
        <fullName evidence="15">ATP-dependent helicase E1</fullName>
    </alternativeName>
    <alternativeName>
        <fullName evidence="15">DNA 3'-5' helicase E1</fullName>
    </alternativeName>
</protein>
<feature type="domain" description="SF3 helicase" evidence="18">
    <location>
        <begin position="414"/>
        <end position="564"/>
    </location>
</feature>
<feature type="cross-link" description="Glycyl lysine isopeptide (Lys-Gly) (interchain with G-Cter in SUMO)" evidence="15">
    <location>
        <position position="521"/>
    </location>
</feature>
<feature type="modified residue" description="Phosphoserine; by host" evidence="15">
    <location>
        <position position="96"/>
    </location>
</feature>
<comment type="function">
    <text evidence="14 15">ATP-dependent DNA 3'-5' helicase required for initiation of viral DNA replication. It forms a complex with the viral E2 protein. The E1-E2 complex binds to the replication origin which contains binding sites for both proteins. During the initial step, a dimer of E1 interacts with a dimer of protein E2 leading to a complex that binds the viral origin of replication with high specificity. Then, a second dimer of E1 displaces the E2 dimer in an ATP-dependent manner to form the E1 tetramer. Following this, two E1 monomers are added to each half of the site, which results in the formation of two E1 trimers on the viral ori. Subsequently, two hexamers will be created. The double hexamer acts as a bi-directional helicase machinery and unwinds the viral DNA and then recruits the host DNA polymerase to start replication.</text>
</comment>
<keyword evidence="2 15" id="KW-0244">Early protein</keyword>
<keyword evidence="11 15" id="KW-0413">Isomerase</keyword>
<keyword evidence="10 15" id="KW-0238">DNA-binding</keyword>
<comment type="function">
    <text evidence="16">ATP-dependent DNA helicase required for initiation of viral DNA replication. It forms a complex with the viral E2 protein. The E1-E2 complex binds to the replication origin which contains binding sites for both proteins.</text>
</comment>
<dbReference type="InterPro" id="IPR037102">
    <property type="entry name" value="Znf_lg_T-Ag_D1_dom_sf"/>
</dbReference>
<dbReference type="PROSITE" id="PS51206">
    <property type="entry name" value="SF3_HELICASE_1"/>
    <property type="match status" value="1"/>
</dbReference>
<comment type="PTM">
    <text evidence="15">Phosphorylated.</text>
</comment>
<dbReference type="InterPro" id="IPR001177">
    <property type="entry name" value="PPV_DNA_helicase_E1_C"/>
</dbReference>
<keyword evidence="7 15" id="KW-0378">Hydrolase</keyword>
<evidence type="ECO:0000256" key="4">
    <source>
        <dbReference type="ARBA" id="ARBA00022562"/>
    </source>
</evidence>
<dbReference type="GO" id="GO:0006260">
    <property type="term" value="P:DNA replication"/>
    <property type="evidence" value="ECO:0007669"/>
    <property type="project" value="UniProtKB-UniRule"/>
</dbReference>
<reference evidence="19 20" key="2">
    <citation type="submission" date="2013-10" db="EMBL/GenBank/DDBJ databases">
        <title>Genomic characterization of papillomaviruses infecting hamsters.</title>
        <authorList>
            <person name="Hosnjak L."/>
            <person name="Raznik J."/>
            <person name="Poljak M."/>
        </authorList>
    </citation>
    <scope>NUCLEOTIDE SEQUENCE [LARGE SCALE GENOMIC DNA]</scope>
    <source>
        <strain evidence="19">APV10</strain>
    </source>
</reference>
<dbReference type="PIRSF" id="PIRSF003383">
    <property type="entry name" value="Rep_E1_papillomaV"/>
    <property type="match status" value="1"/>
</dbReference>
<keyword evidence="5 15" id="KW-0235">DNA replication</keyword>
<dbReference type="InterPro" id="IPR014000">
    <property type="entry name" value="PPV_DNA_helicase_E1_N"/>
</dbReference>
<evidence type="ECO:0000256" key="6">
    <source>
        <dbReference type="ARBA" id="ARBA00022741"/>
    </source>
</evidence>
<dbReference type="Pfam" id="PF20450">
    <property type="entry name" value="PPV_E1_DBD"/>
    <property type="match status" value="1"/>
</dbReference>
<organism evidence="19 20">
    <name type="scientific">Mesocricetus auratus papillomavirus 1</name>
    <dbReference type="NCBI Taxonomy" id="1408129"/>
    <lineage>
        <taxon>Viruses</taxon>
        <taxon>Monodnaviria</taxon>
        <taxon>Shotokuvirae</taxon>
        <taxon>Cossaviricota</taxon>
        <taxon>Papovaviricetes</taxon>
        <taxon>Zurhausenvirales</taxon>
        <taxon>Papillomaviridae</taxon>
        <taxon>Firstpapillomavirinae</taxon>
        <taxon>Pipapillomavirus</taxon>
        <taxon>Pipapillomavirus 1</taxon>
    </lineage>
</organism>
<keyword evidence="9 15" id="KW-0067">ATP-binding</keyword>
<accession>U6EMH4</accession>
<evidence type="ECO:0000256" key="12">
    <source>
        <dbReference type="ARBA" id="ARBA00034617"/>
    </source>
</evidence>
<keyword evidence="6 15" id="KW-0547">Nucleotide-binding</keyword>